<dbReference type="EMBL" id="JAMZDX010000002">
    <property type="protein sequence ID" value="MCP2308800.1"/>
    <property type="molecule type" value="Genomic_DNA"/>
</dbReference>
<proteinExistence type="predicted"/>
<dbReference type="Gene3D" id="3.40.50.1820">
    <property type="entry name" value="alpha/beta hydrolase"/>
    <property type="match status" value="1"/>
</dbReference>
<dbReference type="InterPro" id="IPR000073">
    <property type="entry name" value="AB_hydrolase_1"/>
</dbReference>
<accession>A0ABT1IUI5</accession>
<dbReference type="Proteomes" id="UP001206483">
    <property type="component" value="Unassembled WGS sequence"/>
</dbReference>
<organism evidence="2 3">
    <name type="scientific">Kitasatospora paracochleata</name>
    <dbReference type="NCBI Taxonomy" id="58354"/>
    <lineage>
        <taxon>Bacteria</taxon>
        <taxon>Bacillati</taxon>
        <taxon>Actinomycetota</taxon>
        <taxon>Actinomycetes</taxon>
        <taxon>Kitasatosporales</taxon>
        <taxon>Streptomycetaceae</taxon>
        <taxon>Kitasatospora</taxon>
    </lineage>
</organism>
<evidence type="ECO:0000259" key="1">
    <source>
        <dbReference type="Pfam" id="PF00561"/>
    </source>
</evidence>
<evidence type="ECO:0000313" key="3">
    <source>
        <dbReference type="Proteomes" id="UP001206483"/>
    </source>
</evidence>
<dbReference type="InterPro" id="IPR050228">
    <property type="entry name" value="Carboxylesterase_BioH"/>
</dbReference>
<dbReference type="InterPro" id="IPR029058">
    <property type="entry name" value="AB_hydrolase_fold"/>
</dbReference>
<comment type="caution">
    <text evidence="2">The sequence shown here is derived from an EMBL/GenBank/DDBJ whole genome shotgun (WGS) entry which is preliminary data.</text>
</comment>
<name>A0ABT1IUI5_9ACTN</name>
<dbReference type="Pfam" id="PF00561">
    <property type="entry name" value="Abhydrolase_1"/>
    <property type="match status" value="1"/>
</dbReference>
<reference evidence="2 3" key="1">
    <citation type="submission" date="2022-06" db="EMBL/GenBank/DDBJ databases">
        <title>Sequencing the genomes of 1000 actinobacteria strains.</title>
        <authorList>
            <person name="Klenk H.-P."/>
        </authorList>
    </citation>
    <scope>NUCLEOTIDE SEQUENCE [LARGE SCALE GENOMIC DNA]</scope>
    <source>
        <strain evidence="2 3">DSM 41656</strain>
    </source>
</reference>
<dbReference type="InterPro" id="IPR000639">
    <property type="entry name" value="Epox_hydrolase-like"/>
</dbReference>
<dbReference type="PANTHER" id="PTHR43194">
    <property type="entry name" value="HYDROLASE ALPHA/BETA FOLD FAMILY"/>
    <property type="match status" value="1"/>
</dbReference>
<dbReference type="RefSeq" id="WP_253795680.1">
    <property type="nucleotide sequence ID" value="NZ_BAAAUB010000081.1"/>
</dbReference>
<gene>
    <name evidence="2" type="ORF">FHR36_001924</name>
</gene>
<evidence type="ECO:0000313" key="2">
    <source>
        <dbReference type="EMBL" id="MCP2308800.1"/>
    </source>
</evidence>
<dbReference type="PANTHER" id="PTHR43194:SF2">
    <property type="entry name" value="PEROXISOMAL MEMBRANE PROTEIN LPX1"/>
    <property type="match status" value="1"/>
</dbReference>
<protein>
    <submittedName>
        <fullName evidence="2">Pimeloyl-ACP methyl ester carboxylesterase</fullName>
    </submittedName>
</protein>
<dbReference type="PRINTS" id="PR00412">
    <property type="entry name" value="EPOXHYDRLASE"/>
</dbReference>
<feature type="domain" description="AB hydrolase-1" evidence="1">
    <location>
        <begin position="36"/>
        <end position="150"/>
    </location>
</feature>
<sequence>MTETSIPVAGVPTFDTFASADGPLAYRDAGPRDGRPLVLLHASFVDHTQFDNLVPGLVAHGYRVIAPDARGHGFSANASRPFRQTDDLAALLRHLDLDEPAVLVGVSMGAMIGVDTAVEHPELVRALVVSGRGIGEPDPSDPWTAARGQAQFAALMAGDIPGWLEQFTLWIAGPTRTLADVDPALVDHVRDMALRTLMKHSPGEVDHTVPVQDVAGRARGITVPVLAIDGALDAPGVLATVDALLSAVPHGRATRLDGAAHFTTSEQPEEFTRILLAFLAELDEPQA</sequence>
<dbReference type="SUPFAM" id="SSF53474">
    <property type="entry name" value="alpha/beta-Hydrolases"/>
    <property type="match status" value="1"/>
</dbReference>
<dbReference type="PRINTS" id="PR00111">
    <property type="entry name" value="ABHYDROLASE"/>
</dbReference>
<keyword evidence="3" id="KW-1185">Reference proteome</keyword>